<accession>A0A914RCY0</accession>
<dbReference type="InterPro" id="IPR027417">
    <property type="entry name" value="P-loop_NTPase"/>
</dbReference>
<dbReference type="Gene3D" id="3.40.50.300">
    <property type="entry name" value="P-loop containing nucleotide triphosphate hydrolases"/>
    <property type="match status" value="1"/>
</dbReference>
<evidence type="ECO:0000313" key="2">
    <source>
        <dbReference type="WBParaSite" id="PEQ_0000259001-mRNA-1"/>
    </source>
</evidence>
<dbReference type="Proteomes" id="UP000887564">
    <property type="component" value="Unplaced"/>
</dbReference>
<dbReference type="AlphaFoldDB" id="A0A914RCY0"/>
<dbReference type="WBParaSite" id="PEQ_0000259001-mRNA-1">
    <property type="protein sequence ID" value="PEQ_0000259001-mRNA-1"/>
    <property type="gene ID" value="PEQ_0000259001"/>
</dbReference>
<sequence length="68" mass="7650">MGATYSRGFTDAELQQIITASEQLYQIYANYCDMVLVNGNLELAFSELCHAVAKLDSEPCWIPSSWIE</sequence>
<protein>
    <submittedName>
        <fullName evidence="2">Guanylate kinase-like domain-containing protein</fullName>
    </submittedName>
</protein>
<reference evidence="2" key="1">
    <citation type="submission" date="2022-11" db="UniProtKB">
        <authorList>
            <consortium name="WormBaseParasite"/>
        </authorList>
    </citation>
    <scope>IDENTIFICATION</scope>
</reference>
<dbReference type="InterPro" id="IPR050716">
    <property type="entry name" value="MAGUK"/>
</dbReference>
<name>A0A914RCY0_PAREQ</name>
<organism evidence="1 2">
    <name type="scientific">Parascaris equorum</name>
    <name type="common">Equine roundworm</name>
    <dbReference type="NCBI Taxonomy" id="6256"/>
    <lineage>
        <taxon>Eukaryota</taxon>
        <taxon>Metazoa</taxon>
        <taxon>Ecdysozoa</taxon>
        <taxon>Nematoda</taxon>
        <taxon>Chromadorea</taxon>
        <taxon>Rhabditida</taxon>
        <taxon>Spirurina</taxon>
        <taxon>Ascaridomorpha</taxon>
        <taxon>Ascaridoidea</taxon>
        <taxon>Ascarididae</taxon>
        <taxon>Parascaris</taxon>
    </lineage>
</organism>
<dbReference type="PANTHER" id="PTHR23122">
    <property type="entry name" value="MEMBRANE-ASSOCIATED GUANYLATE KINASE MAGUK"/>
    <property type="match status" value="1"/>
</dbReference>
<evidence type="ECO:0000313" key="1">
    <source>
        <dbReference type="Proteomes" id="UP000887564"/>
    </source>
</evidence>
<proteinExistence type="predicted"/>
<dbReference type="SUPFAM" id="SSF52540">
    <property type="entry name" value="P-loop containing nucleoside triphosphate hydrolases"/>
    <property type="match status" value="1"/>
</dbReference>
<keyword evidence="1" id="KW-1185">Reference proteome</keyword>